<organism evidence="2 3">
    <name type="scientific">Streptomyces albospinus</name>
    <dbReference type="NCBI Taxonomy" id="285515"/>
    <lineage>
        <taxon>Bacteria</taxon>
        <taxon>Bacillati</taxon>
        <taxon>Actinomycetota</taxon>
        <taxon>Actinomycetes</taxon>
        <taxon>Kitasatosporales</taxon>
        <taxon>Streptomycetaceae</taxon>
        <taxon>Streptomyces</taxon>
    </lineage>
</organism>
<protein>
    <submittedName>
        <fullName evidence="2">Uncharacterized protein</fullName>
    </submittedName>
</protein>
<reference evidence="3" key="1">
    <citation type="journal article" date="2019" name="Int. J. Syst. Evol. Microbiol.">
        <title>The Global Catalogue of Microorganisms (GCM) 10K type strain sequencing project: providing services to taxonomists for standard genome sequencing and annotation.</title>
        <authorList>
            <consortium name="The Broad Institute Genomics Platform"/>
            <consortium name="The Broad Institute Genome Sequencing Center for Infectious Disease"/>
            <person name="Wu L."/>
            <person name="Ma J."/>
        </authorList>
    </citation>
    <scope>NUCLEOTIDE SEQUENCE [LARGE SCALE GENOMIC DNA]</scope>
    <source>
        <strain evidence="3">JCM 3399</strain>
    </source>
</reference>
<evidence type="ECO:0000313" key="3">
    <source>
        <dbReference type="Proteomes" id="UP000654471"/>
    </source>
</evidence>
<gene>
    <name evidence="2" type="ORF">GCM10010211_79750</name>
</gene>
<dbReference type="Proteomes" id="UP000654471">
    <property type="component" value="Unassembled WGS sequence"/>
</dbReference>
<sequence length="73" mass="7134">MSGAADGEVAGETSEETGSACSAPPVWQAASGSTAAAASSTAASVRRRRGAAVFGDGMYTILDQVVAVPLMDG</sequence>
<name>A0ABQ2VNM6_9ACTN</name>
<proteinExistence type="predicted"/>
<comment type="caution">
    <text evidence="2">The sequence shown here is derived from an EMBL/GenBank/DDBJ whole genome shotgun (WGS) entry which is preliminary data.</text>
</comment>
<dbReference type="EMBL" id="BMRP01000066">
    <property type="protein sequence ID" value="GGV00439.1"/>
    <property type="molecule type" value="Genomic_DNA"/>
</dbReference>
<evidence type="ECO:0000256" key="1">
    <source>
        <dbReference type="SAM" id="MobiDB-lite"/>
    </source>
</evidence>
<accession>A0ABQ2VNM6</accession>
<evidence type="ECO:0000313" key="2">
    <source>
        <dbReference type="EMBL" id="GGV00439.1"/>
    </source>
</evidence>
<feature type="region of interest" description="Disordered" evidence="1">
    <location>
        <begin position="1"/>
        <end position="26"/>
    </location>
</feature>
<keyword evidence="3" id="KW-1185">Reference proteome</keyword>